<evidence type="ECO:0000313" key="3">
    <source>
        <dbReference type="Proteomes" id="UP000694501"/>
    </source>
</evidence>
<name>A0A949JIE5_9ACTN</name>
<dbReference type="Proteomes" id="UP000694501">
    <property type="component" value="Unassembled WGS sequence"/>
</dbReference>
<feature type="compositionally biased region" description="Acidic residues" evidence="1">
    <location>
        <begin position="98"/>
        <end position="107"/>
    </location>
</feature>
<protein>
    <recommendedName>
        <fullName evidence="4">Asp23/Gls24 family envelope stress response protein</fullName>
    </recommendedName>
</protein>
<reference evidence="2" key="1">
    <citation type="submission" date="2021-06" db="EMBL/GenBank/DDBJ databases">
        <title>Sequencing of actinobacteria type strains.</title>
        <authorList>
            <person name="Nguyen G.-S."/>
            <person name="Wentzel A."/>
        </authorList>
    </citation>
    <scope>NUCLEOTIDE SEQUENCE</scope>
    <source>
        <strain evidence="2">P38-E01</strain>
    </source>
</reference>
<proteinExistence type="predicted"/>
<gene>
    <name evidence="2" type="ORF">JGS22_016615</name>
</gene>
<feature type="region of interest" description="Disordered" evidence="1">
    <location>
        <begin position="1"/>
        <end position="110"/>
    </location>
</feature>
<feature type="compositionally biased region" description="Low complexity" evidence="1">
    <location>
        <begin position="68"/>
        <end position="82"/>
    </location>
</feature>
<evidence type="ECO:0008006" key="4">
    <source>
        <dbReference type="Google" id="ProtNLM"/>
    </source>
</evidence>
<feature type="compositionally biased region" description="Basic and acidic residues" evidence="1">
    <location>
        <begin position="1"/>
        <end position="11"/>
    </location>
</feature>
<comment type="caution">
    <text evidence="2">The sequence shown here is derived from an EMBL/GenBank/DDBJ whole genome shotgun (WGS) entry which is preliminary data.</text>
</comment>
<dbReference type="RefSeq" id="WP_211039404.1">
    <property type="nucleotide sequence ID" value="NZ_JAELVF020000001.1"/>
</dbReference>
<evidence type="ECO:0000256" key="1">
    <source>
        <dbReference type="SAM" id="MobiDB-lite"/>
    </source>
</evidence>
<sequence length="321" mass="33250">MSATPDPHENEPPPVGAAGAESADDTSEGNDFPARNDSPTGNTGPSGGTGTAPPEAATHGRGASPHGSSTADRASTASAQPAGGPPDPDAPRTHSGDDPSEDDDGADELPCGRRLDALWEMWADDPAAFDHDPHVAECPHCSAALAELRLLDGFVREEIERDEQVAAQTSTAHAGRVADRVMDIVRTELRPGASVPLGAPDEDQWITETAAARTFREAAEREPGVEAGSCRIAPAGGGDRRFVRPGARLPRGPVRVRIGIIAPLRTATPVPAIADSVRKRVATAADRELGMEVAAVDVVVVDLAVDPDAPDTYGDSEEGSQ</sequence>
<accession>A0A949JIE5</accession>
<keyword evidence="3" id="KW-1185">Reference proteome</keyword>
<dbReference type="AlphaFoldDB" id="A0A949JIE5"/>
<dbReference type="EMBL" id="JAELVF020000001">
    <property type="protein sequence ID" value="MBU7599189.1"/>
    <property type="molecule type" value="Genomic_DNA"/>
</dbReference>
<evidence type="ECO:0000313" key="2">
    <source>
        <dbReference type="EMBL" id="MBU7599189.1"/>
    </source>
</evidence>
<organism evidence="2 3">
    <name type="scientific">Streptomyces tardus</name>
    <dbReference type="NCBI Taxonomy" id="2780544"/>
    <lineage>
        <taxon>Bacteria</taxon>
        <taxon>Bacillati</taxon>
        <taxon>Actinomycetota</taxon>
        <taxon>Actinomycetes</taxon>
        <taxon>Kitasatosporales</taxon>
        <taxon>Streptomycetaceae</taxon>
        <taxon>Streptomyces</taxon>
    </lineage>
</organism>